<accession>A0A221VZC0</accession>
<name>A0A221VZC0_9PSEU</name>
<sequence length="168" mass="18576">MILTAVLLPAVCLLLVIQARRILLATPVSVVAGSDFMLTYPLRSERWSASVILDKDRLRWEASTNQLGSGYGSPGSRIDVTGSFPLSAVVDTGFRVVREDDDHRSWMRGQLCKLHCPLGPALVLHTKDGEWSMPMNAPDRLAPIVLARAEHLRAERARARRDGETTAF</sequence>
<dbReference type="AlphaFoldDB" id="A0A221VZC0"/>
<dbReference type="KEGG" id="ahg:AHOG_06105"/>
<reference evidence="1 2" key="1">
    <citation type="submission" date="2017-07" db="EMBL/GenBank/DDBJ databases">
        <title>Complete genome sequence of Actinoalloteichus hoggarensis DSM 45943, type strain of Actinoalloteichus hoggarensis.</title>
        <authorList>
            <person name="Ruckert C."/>
            <person name="Nouioui I."/>
            <person name="Willmese J."/>
            <person name="van Wezel G."/>
            <person name="Klenk H.-P."/>
            <person name="Kalinowski J."/>
            <person name="Zotchev S.B."/>
        </authorList>
    </citation>
    <scope>NUCLEOTIDE SEQUENCE [LARGE SCALE GENOMIC DNA]</scope>
    <source>
        <strain evidence="1 2">DSM 45943</strain>
    </source>
</reference>
<keyword evidence="2" id="KW-1185">Reference proteome</keyword>
<dbReference type="Proteomes" id="UP000204221">
    <property type="component" value="Chromosome"/>
</dbReference>
<proteinExistence type="predicted"/>
<dbReference type="EMBL" id="CP022521">
    <property type="protein sequence ID" value="ASO18873.1"/>
    <property type="molecule type" value="Genomic_DNA"/>
</dbReference>
<organism evidence="1 2">
    <name type="scientific">Actinoalloteichus hoggarensis</name>
    <dbReference type="NCBI Taxonomy" id="1470176"/>
    <lineage>
        <taxon>Bacteria</taxon>
        <taxon>Bacillati</taxon>
        <taxon>Actinomycetota</taxon>
        <taxon>Actinomycetes</taxon>
        <taxon>Pseudonocardiales</taxon>
        <taxon>Pseudonocardiaceae</taxon>
        <taxon>Actinoalloteichus</taxon>
    </lineage>
</organism>
<gene>
    <name evidence="1" type="ORF">AHOG_06105</name>
</gene>
<protein>
    <submittedName>
        <fullName evidence="1">Uncharacterized protein</fullName>
    </submittedName>
</protein>
<evidence type="ECO:0000313" key="2">
    <source>
        <dbReference type="Proteomes" id="UP000204221"/>
    </source>
</evidence>
<evidence type="ECO:0000313" key="1">
    <source>
        <dbReference type="EMBL" id="ASO18873.1"/>
    </source>
</evidence>